<dbReference type="PANTHER" id="PTHR31635">
    <property type="entry name" value="REVERSE TRANSCRIPTASE DOMAIN-CONTAINING PROTEIN-RELATED"/>
    <property type="match status" value="1"/>
</dbReference>
<evidence type="ECO:0000313" key="2">
    <source>
        <dbReference type="Ensembl" id="ENSXETP00000108783"/>
    </source>
</evidence>
<reference evidence="2" key="2">
    <citation type="submission" date="2021-03" db="UniProtKB">
        <authorList>
            <consortium name="Ensembl"/>
        </authorList>
    </citation>
    <scope>IDENTIFICATION</scope>
</reference>
<evidence type="ECO:0000259" key="1">
    <source>
        <dbReference type="Pfam" id="PF00078"/>
    </source>
</evidence>
<protein>
    <recommendedName>
        <fullName evidence="1">Reverse transcriptase domain-containing protein</fullName>
    </recommendedName>
</protein>
<name>A0A803JLI9_XENTR</name>
<reference evidence="2" key="1">
    <citation type="journal article" date="2010" name="Science">
        <title>The genome of the Western clawed frog Xenopus tropicalis.</title>
        <authorList>
            <person name="Hellsten U."/>
            <person name="Harland R.M."/>
            <person name="Gilchrist M.J."/>
            <person name="Hendrix D."/>
            <person name="Jurka J."/>
            <person name="Kapitonov V."/>
            <person name="Ovcharenko I."/>
            <person name="Putnam N.H."/>
            <person name="Shu S."/>
            <person name="Taher L."/>
            <person name="Blitz I.L."/>
            <person name="Blumberg B."/>
            <person name="Dichmann D.S."/>
            <person name="Dubchak I."/>
            <person name="Amaya E."/>
            <person name="Detter J.C."/>
            <person name="Fletcher R."/>
            <person name="Gerhard D.S."/>
            <person name="Goodstein D."/>
            <person name="Graves T."/>
            <person name="Grigoriev I.V."/>
            <person name="Grimwood J."/>
            <person name="Kawashima T."/>
            <person name="Lindquist E."/>
            <person name="Lucas S.M."/>
            <person name="Mead P.E."/>
            <person name="Mitros T."/>
            <person name="Ogino H."/>
            <person name="Ohta Y."/>
            <person name="Poliakov A.V."/>
            <person name="Pollet N."/>
            <person name="Robert J."/>
            <person name="Salamov A."/>
            <person name="Sater A.K."/>
            <person name="Schmutz J."/>
            <person name="Terry A."/>
            <person name="Vize P.D."/>
            <person name="Warren W.C."/>
            <person name="Wells D."/>
            <person name="Wills A."/>
            <person name="Wilson R.K."/>
            <person name="Zimmerman L.B."/>
            <person name="Zorn A.M."/>
            <person name="Grainger R."/>
            <person name="Grammer T."/>
            <person name="Khokha M.K."/>
            <person name="Richardson P.M."/>
            <person name="Rokhsar D.S."/>
        </authorList>
    </citation>
    <scope>NUCLEOTIDE SEQUENCE [LARGE SCALE GENOMIC DNA]</scope>
    <source>
        <strain evidence="2">Nigerian</strain>
    </source>
</reference>
<dbReference type="Ensembl" id="ENSXETT00000117610">
    <property type="protein sequence ID" value="ENSXETP00000108783"/>
    <property type="gene ID" value="ENSXETG00000046733"/>
</dbReference>
<dbReference type="GeneTree" id="ENSGT01150000286916"/>
<feature type="domain" description="Reverse transcriptase" evidence="1">
    <location>
        <begin position="70"/>
        <end position="143"/>
    </location>
</feature>
<dbReference type="InterPro" id="IPR000477">
    <property type="entry name" value="RT_dom"/>
</dbReference>
<accession>A0A803JLI9</accession>
<dbReference type="SUPFAM" id="SSF56672">
    <property type="entry name" value="DNA/RNA polymerases"/>
    <property type="match status" value="1"/>
</dbReference>
<organism evidence="2">
    <name type="scientific">Xenopus tropicalis</name>
    <name type="common">Western clawed frog</name>
    <name type="synonym">Silurana tropicalis</name>
    <dbReference type="NCBI Taxonomy" id="8364"/>
    <lineage>
        <taxon>Eukaryota</taxon>
        <taxon>Metazoa</taxon>
        <taxon>Chordata</taxon>
        <taxon>Craniata</taxon>
        <taxon>Vertebrata</taxon>
        <taxon>Euteleostomi</taxon>
        <taxon>Amphibia</taxon>
        <taxon>Batrachia</taxon>
        <taxon>Anura</taxon>
        <taxon>Pipoidea</taxon>
        <taxon>Pipidae</taxon>
        <taxon>Xenopodinae</taxon>
        <taxon>Xenopus</taxon>
        <taxon>Silurana</taxon>
    </lineage>
</organism>
<dbReference type="InParanoid" id="A0A803JLI9"/>
<dbReference type="PANTHER" id="PTHR31635:SF196">
    <property type="entry name" value="REVERSE TRANSCRIPTASE DOMAIN-CONTAINING PROTEIN-RELATED"/>
    <property type="match status" value="1"/>
</dbReference>
<proteinExistence type="predicted"/>
<sequence>MPSKTTDINIRHLFTNLSISHENTGNRIVVALDTAKAFDTVQWQYLWQVLTRYGFGPRYRNWVRLLYARPISLYADDMLLYLANSNQALANLLAAVAEFGQYSGLRINHSKSIIFPIDPLPPGTPDHISQLQVVTSFKYLGIMVHKDLNMFEQLNLNPVVQALTNKVSIWQDLPLSFPTRVNIFKMIFLPKFLYTLHNSPITPRMKWFNGVDKIIREFLWAGDHPRLNIKILQAPSSGGGLALPNLNFYFIAAHWWMVPNINNPAVVLEAAIVGSYEALSKLPYRGTFLSIPLHTPHGHCGTGLPEITEAGPWLA</sequence>
<dbReference type="Pfam" id="PF00078">
    <property type="entry name" value="RVT_1"/>
    <property type="match status" value="1"/>
</dbReference>
<dbReference type="AlphaFoldDB" id="A0A803JLI9"/>
<dbReference type="InterPro" id="IPR043502">
    <property type="entry name" value="DNA/RNA_pol_sf"/>
</dbReference>